<keyword evidence="2" id="KW-1185">Reference proteome</keyword>
<accession>A0ABS8T5M0</accession>
<evidence type="ECO:0000313" key="1">
    <source>
        <dbReference type="EMBL" id="MCD7466676.1"/>
    </source>
</evidence>
<dbReference type="EMBL" id="JACEIK010001163">
    <property type="protein sequence ID" value="MCD7466676.1"/>
    <property type="molecule type" value="Genomic_DNA"/>
</dbReference>
<reference evidence="1 2" key="1">
    <citation type="journal article" date="2021" name="BMC Genomics">
        <title>Datura genome reveals duplications of psychoactive alkaloid biosynthetic genes and high mutation rate following tissue culture.</title>
        <authorList>
            <person name="Rajewski A."/>
            <person name="Carter-House D."/>
            <person name="Stajich J."/>
            <person name="Litt A."/>
        </authorList>
    </citation>
    <scope>NUCLEOTIDE SEQUENCE [LARGE SCALE GENOMIC DNA]</scope>
    <source>
        <strain evidence="1">AR-01</strain>
    </source>
</reference>
<gene>
    <name evidence="1" type="ORF">HAX54_003602</name>
</gene>
<name>A0ABS8T5M0_DATST</name>
<dbReference type="Proteomes" id="UP000823775">
    <property type="component" value="Unassembled WGS sequence"/>
</dbReference>
<proteinExistence type="predicted"/>
<sequence>MEKSDVSLVRKALKWAEEPNNASVEEASSLGTLSLKRKTLDHSPPTNKEKELLLLAFATEGVIWLSIDLDKEKIDERLPQLQRKKLSPQPQILGKVDPLSSRSSKSSSYKSGLTSIFLALVINSKKKKSIFINIYKEKNMLSWPVTVTNYLCPLVTTKGQEKIDNVSSTCLMNGTTQAIGKENMLIFLRFFSECVKRKNS</sequence>
<organism evidence="1 2">
    <name type="scientific">Datura stramonium</name>
    <name type="common">Jimsonweed</name>
    <name type="synonym">Common thornapple</name>
    <dbReference type="NCBI Taxonomy" id="4076"/>
    <lineage>
        <taxon>Eukaryota</taxon>
        <taxon>Viridiplantae</taxon>
        <taxon>Streptophyta</taxon>
        <taxon>Embryophyta</taxon>
        <taxon>Tracheophyta</taxon>
        <taxon>Spermatophyta</taxon>
        <taxon>Magnoliopsida</taxon>
        <taxon>eudicotyledons</taxon>
        <taxon>Gunneridae</taxon>
        <taxon>Pentapetalae</taxon>
        <taxon>asterids</taxon>
        <taxon>lamiids</taxon>
        <taxon>Solanales</taxon>
        <taxon>Solanaceae</taxon>
        <taxon>Solanoideae</taxon>
        <taxon>Datureae</taxon>
        <taxon>Datura</taxon>
    </lineage>
</organism>
<evidence type="ECO:0000313" key="2">
    <source>
        <dbReference type="Proteomes" id="UP000823775"/>
    </source>
</evidence>
<comment type="caution">
    <text evidence="1">The sequence shown here is derived from an EMBL/GenBank/DDBJ whole genome shotgun (WGS) entry which is preliminary data.</text>
</comment>
<protein>
    <submittedName>
        <fullName evidence="1">Uncharacterized protein</fullName>
    </submittedName>
</protein>